<evidence type="ECO:0000313" key="2">
    <source>
        <dbReference type="Proteomes" id="UP000814140"/>
    </source>
</evidence>
<proteinExistence type="predicted"/>
<accession>A0ACB8SU26</accession>
<protein>
    <submittedName>
        <fullName evidence="1">Uncharacterized protein</fullName>
    </submittedName>
</protein>
<gene>
    <name evidence="1" type="ORF">BV25DRAFT_1889604</name>
</gene>
<dbReference type="EMBL" id="MU277225">
    <property type="protein sequence ID" value="KAI0059620.1"/>
    <property type="molecule type" value="Genomic_DNA"/>
</dbReference>
<organism evidence="1 2">
    <name type="scientific">Artomyces pyxidatus</name>
    <dbReference type="NCBI Taxonomy" id="48021"/>
    <lineage>
        <taxon>Eukaryota</taxon>
        <taxon>Fungi</taxon>
        <taxon>Dikarya</taxon>
        <taxon>Basidiomycota</taxon>
        <taxon>Agaricomycotina</taxon>
        <taxon>Agaricomycetes</taxon>
        <taxon>Russulales</taxon>
        <taxon>Auriscalpiaceae</taxon>
        <taxon>Artomyces</taxon>
    </lineage>
</organism>
<sequence length="328" mass="35591">MAPFSVASQVHFVSSPDGNTKVYRANADPSWTIGAVPHGGYVLSLIIEACLHYQEGSSSPDPIHVTAHYLRATSVGPLEVRVRTIRTGKTLSNISAELVQEGAVNVTAHIVCGVLDPASLPPPEVPLTLVPPAPHARHTPFHTHPSSAPLAPLLPRITFRPYLLRAEDHSIGERHAQRAEGGVDVGEWYTFSDPAERVTTTSLALFADLFPNLLPPIVNGGTLPPSWFPTVVLTLEFKAPIPRGEGYSTRTVGSFVTCRFVNDPQGRHDVYGELWTAPGDVADGKAENGEWRTNQRCLLVSHQMAMVLPFAVNEKKRKSAVDSELSKL</sequence>
<reference evidence="1" key="1">
    <citation type="submission" date="2021-03" db="EMBL/GenBank/DDBJ databases">
        <authorList>
            <consortium name="DOE Joint Genome Institute"/>
            <person name="Ahrendt S."/>
            <person name="Looney B.P."/>
            <person name="Miyauchi S."/>
            <person name="Morin E."/>
            <person name="Drula E."/>
            <person name="Courty P.E."/>
            <person name="Chicoki N."/>
            <person name="Fauchery L."/>
            <person name="Kohler A."/>
            <person name="Kuo A."/>
            <person name="Labutti K."/>
            <person name="Pangilinan J."/>
            <person name="Lipzen A."/>
            <person name="Riley R."/>
            <person name="Andreopoulos W."/>
            <person name="He G."/>
            <person name="Johnson J."/>
            <person name="Barry K.W."/>
            <person name="Grigoriev I.V."/>
            <person name="Nagy L."/>
            <person name="Hibbett D."/>
            <person name="Henrissat B."/>
            <person name="Matheny P.B."/>
            <person name="Labbe J."/>
            <person name="Martin F."/>
        </authorList>
    </citation>
    <scope>NUCLEOTIDE SEQUENCE</scope>
    <source>
        <strain evidence="1">HHB10654</strain>
    </source>
</reference>
<name>A0ACB8SU26_9AGAM</name>
<keyword evidence="2" id="KW-1185">Reference proteome</keyword>
<evidence type="ECO:0000313" key="1">
    <source>
        <dbReference type="EMBL" id="KAI0059620.1"/>
    </source>
</evidence>
<comment type="caution">
    <text evidence="1">The sequence shown here is derived from an EMBL/GenBank/DDBJ whole genome shotgun (WGS) entry which is preliminary data.</text>
</comment>
<reference evidence="1" key="2">
    <citation type="journal article" date="2022" name="New Phytol.">
        <title>Evolutionary transition to the ectomycorrhizal habit in the genomes of a hyperdiverse lineage of mushroom-forming fungi.</title>
        <authorList>
            <person name="Looney B."/>
            <person name="Miyauchi S."/>
            <person name="Morin E."/>
            <person name="Drula E."/>
            <person name="Courty P.E."/>
            <person name="Kohler A."/>
            <person name="Kuo A."/>
            <person name="LaButti K."/>
            <person name="Pangilinan J."/>
            <person name="Lipzen A."/>
            <person name="Riley R."/>
            <person name="Andreopoulos W."/>
            <person name="He G."/>
            <person name="Johnson J."/>
            <person name="Nolan M."/>
            <person name="Tritt A."/>
            <person name="Barry K.W."/>
            <person name="Grigoriev I.V."/>
            <person name="Nagy L.G."/>
            <person name="Hibbett D."/>
            <person name="Henrissat B."/>
            <person name="Matheny P.B."/>
            <person name="Labbe J."/>
            <person name="Martin F.M."/>
        </authorList>
    </citation>
    <scope>NUCLEOTIDE SEQUENCE</scope>
    <source>
        <strain evidence="1">HHB10654</strain>
    </source>
</reference>
<dbReference type="Proteomes" id="UP000814140">
    <property type="component" value="Unassembled WGS sequence"/>
</dbReference>